<accession>A0A0A9CQS2</accession>
<proteinExistence type="predicted"/>
<reference evidence="1" key="1">
    <citation type="submission" date="2014-09" db="EMBL/GenBank/DDBJ databases">
        <authorList>
            <person name="Magalhaes I.L.F."/>
            <person name="Oliveira U."/>
            <person name="Santos F.R."/>
            <person name="Vidigal T.H.D.A."/>
            <person name="Brescovit A.D."/>
            <person name="Santos A.J."/>
        </authorList>
    </citation>
    <scope>NUCLEOTIDE SEQUENCE</scope>
    <source>
        <tissue evidence="1">Shoot tissue taken approximately 20 cm above the soil surface</tissue>
    </source>
</reference>
<dbReference type="AlphaFoldDB" id="A0A0A9CQS2"/>
<evidence type="ECO:0000313" key="1">
    <source>
        <dbReference type="EMBL" id="JAD75740.1"/>
    </source>
</evidence>
<name>A0A0A9CQS2_ARUDO</name>
<protein>
    <submittedName>
        <fullName evidence="1">Uncharacterized protein</fullName>
    </submittedName>
</protein>
<reference evidence="1" key="2">
    <citation type="journal article" date="2015" name="Data Brief">
        <title>Shoot transcriptome of the giant reed, Arundo donax.</title>
        <authorList>
            <person name="Barrero R.A."/>
            <person name="Guerrero F.D."/>
            <person name="Moolhuijzen P."/>
            <person name="Goolsby J.A."/>
            <person name="Tidwell J."/>
            <person name="Bellgard S.E."/>
            <person name="Bellgard M.I."/>
        </authorList>
    </citation>
    <scope>NUCLEOTIDE SEQUENCE</scope>
    <source>
        <tissue evidence="1">Shoot tissue taken approximately 20 cm above the soil surface</tissue>
    </source>
</reference>
<sequence>MGLSRSEEDNPFSPSFCFSEGTHKITLYLVMFGQSIDATTDATDSDPQSPGAMSAPKNIVEACNKTGTFVSRSTTLNFIRLSITFIYRRLGC</sequence>
<dbReference type="EMBL" id="GBRH01222155">
    <property type="protein sequence ID" value="JAD75740.1"/>
    <property type="molecule type" value="Transcribed_RNA"/>
</dbReference>
<organism evidence="1">
    <name type="scientific">Arundo donax</name>
    <name type="common">Giant reed</name>
    <name type="synonym">Donax arundinaceus</name>
    <dbReference type="NCBI Taxonomy" id="35708"/>
    <lineage>
        <taxon>Eukaryota</taxon>
        <taxon>Viridiplantae</taxon>
        <taxon>Streptophyta</taxon>
        <taxon>Embryophyta</taxon>
        <taxon>Tracheophyta</taxon>
        <taxon>Spermatophyta</taxon>
        <taxon>Magnoliopsida</taxon>
        <taxon>Liliopsida</taxon>
        <taxon>Poales</taxon>
        <taxon>Poaceae</taxon>
        <taxon>PACMAD clade</taxon>
        <taxon>Arundinoideae</taxon>
        <taxon>Arundineae</taxon>
        <taxon>Arundo</taxon>
    </lineage>
</organism>